<dbReference type="EMBL" id="CP081135">
    <property type="protein sequence ID" value="UEL46943.1"/>
    <property type="molecule type" value="Genomic_DNA"/>
</dbReference>
<dbReference type="InterPro" id="IPR010368">
    <property type="entry name" value="Com_YlbF"/>
</dbReference>
<name>A0AAX2ZC56_9FIRM</name>
<dbReference type="SUPFAM" id="SSF158622">
    <property type="entry name" value="YheA/YmcA-like"/>
    <property type="match status" value="1"/>
</dbReference>
<accession>A0AAX2ZC56</accession>
<gene>
    <name evidence="1" type="ORF">JW646_15065</name>
</gene>
<sequence length="111" mass="13337">MSVYDTATKLASEIKNSKEYKDFIYNMKVMKVDKNNEVLLSEYKKTGYSLQYATMNNKKIDKKSMRKMEEIQNKIRYNEKIYNYILAEEKFNKMMDDINKVIAQAIKEDYK</sequence>
<proteinExistence type="predicted"/>
<dbReference type="Pfam" id="PF06133">
    <property type="entry name" value="Com_YlbF"/>
    <property type="match status" value="1"/>
</dbReference>
<protein>
    <submittedName>
        <fullName evidence="1">YlbF family regulator</fullName>
    </submittedName>
</protein>
<keyword evidence="2" id="KW-1185">Reference proteome</keyword>
<dbReference type="Proteomes" id="UP001198983">
    <property type="component" value="Chromosome"/>
</dbReference>
<evidence type="ECO:0000313" key="2">
    <source>
        <dbReference type="Proteomes" id="UP001198983"/>
    </source>
</evidence>
<dbReference type="RefSeq" id="WP_074915538.1">
    <property type="nucleotide sequence ID" value="NZ_CP081135.1"/>
</dbReference>
<evidence type="ECO:0000313" key="1">
    <source>
        <dbReference type="EMBL" id="UEL46943.1"/>
    </source>
</evidence>
<dbReference type="KEGG" id="tem:JW646_15065"/>
<dbReference type="AlphaFoldDB" id="A0AAX2ZC56"/>
<organism evidence="1 2">
    <name type="scientific">Terrisporobacter hibernicus</name>
    <dbReference type="NCBI Taxonomy" id="2813371"/>
    <lineage>
        <taxon>Bacteria</taxon>
        <taxon>Bacillati</taxon>
        <taxon>Bacillota</taxon>
        <taxon>Clostridia</taxon>
        <taxon>Peptostreptococcales</taxon>
        <taxon>Peptostreptococcaceae</taxon>
        <taxon>Terrisporobacter</taxon>
    </lineage>
</organism>
<dbReference type="Gene3D" id="1.20.1500.10">
    <property type="entry name" value="YheA/YmcA-like"/>
    <property type="match status" value="1"/>
</dbReference>
<reference evidence="1 2" key="1">
    <citation type="journal article" date="2023" name="Int. J. Syst. Evol. Microbiol.">
        <title>Terrisporobacter hibernicus sp. nov., isolated from bovine faeces in Northern Ireland.</title>
        <authorList>
            <person name="Mitchell M."/>
            <person name="Nguyen S.V."/>
            <person name="Connor M."/>
            <person name="Fairley D.J."/>
            <person name="Donoghue O."/>
            <person name="Marshall H."/>
            <person name="Koolman L."/>
            <person name="McMullan G."/>
            <person name="Schaffer K.E."/>
            <person name="McGrath J.W."/>
            <person name="Fanning S."/>
        </authorList>
    </citation>
    <scope>NUCLEOTIDE SEQUENCE [LARGE SCALE GENOMIC DNA]</scope>
    <source>
        <strain evidence="1 2">MCA3</strain>
    </source>
</reference>
<dbReference type="InterPro" id="IPR023378">
    <property type="entry name" value="YheA/YmcA-like_dom_sf"/>
</dbReference>